<name>A0A6H5HKG1_9HEMI</name>
<evidence type="ECO:0000313" key="1">
    <source>
        <dbReference type="EMBL" id="CAB0017058.1"/>
    </source>
</evidence>
<keyword evidence="2" id="KW-1185">Reference proteome</keyword>
<dbReference type="AlphaFoldDB" id="A0A6H5HKG1"/>
<gene>
    <name evidence="1" type="ORF">NTEN_LOCUS21155</name>
</gene>
<evidence type="ECO:0000313" key="2">
    <source>
        <dbReference type="Proteomes" id="UP000479000"/>
    </source>
</evidence>
<accession>A0A6H5HKG1</accession>
<reference evidence="1 2" key="1">
    <citation type="submission" date="2020-02" db="EMBL/GenBank/DDBJ databases">
        <authorList>
            <person name="Ferguson B K."/>
        </authorList>
    </citation>
    <scope>NUCLEOTIDE SEQUENCE [LARGE SCALE GENOMIC DNA]</scope>
</reference>
<protein>
    <submittedName>
        <fullName evidence="1">Uncharacterized protein</fullName>
    </submittedName>
</protein>
<sequence length="160" mass="18736">MLSQRHCFSSNRYFIAIRTCSTIENKPYIATLSLRYKMWVDHVLQSICTNEPSSRSCRRPLYPIRSTRPCLSALFSITISSEFNSRMRRWRAFTTRHFSRTLKQLNAESAHNASRAFIILYIIHALHLRSLFCLTSPVLSAESLNHDNLYEKEATIYQIK</sequence>
<dbReference type="Proteomes" id="UP000479000">
    <property type="component" value="Unassembled WGS sequence"/>
</dbReference>
<organism evidence="1 2">
    <name type="scientific">Nesidiocoris tenuis</name>
    <dbReference type="NCBI Taxonomy" id="355587"/>
    <lineage>
        <taxon>Eukaryota</taxon>
        <taxon>Metazoa</taxon>
        <taxon>Ecdysozoa</taxon>
        <taxon>Arthropoda</taxon>
        <taxon>Hexapoda</taxon>
        <taxon>Insecta</taxon>
        <taxon>Pterygota</taxon>
        <taxon>Neoptera</taxon>
        <taxon>Paraneoptera</taxon>
        <taxon>Hemiptera</taxon>
        <taxon>Heteroptera</taxon>
        <taxon>Panheteroptera</taxon>
        <taxon>Cimicomorpha</taxon>
        <taxon>Miridae</taxon>
        <taxon>Dicyphina</taxon>
        <taxon>Nesidiocoris</taxon>
    </lineage>
</organism>
<proteinExistence type="predicted"/>
<dbReference type="EMBL" id="CADCXU010030743">
    <property type="protein sequence ID" value="CAB0017058.1"/>
    <property type="molecule type" value="Genomic_DNA"/>
</dbReference>